<protein>
    <submittedName>
        <fullName evidence="2">Uncharacterized protein</fullName>
    </submittedName>
</protein>
<feature type="transmembrane region" description="Helical" evidence="1">
    <location>
        <begin position="28"/>
        <end position="44"/>
    </location>
</feature>
<keyword evidence="3" id="KW-1185">Reference proteome</keyword>
<evidence type="ECO:0000256" key="1">
    <source>
        <dbReference type="SAM" id="Phobius"/>
    </source>
</evidence>
<keyword evidence="1" id="KW-0472">Membrane</keyword>
<keyword evidence="1" id="KW-0812">Transmembrane</keyword>
<dbReference type="EMBL" id="CAXJRC010000022">
    <property type="protein sequence ID" value="CAL2106991.1"/>
    <property type="molecule type" value="Genomic_DNA"/>
</dbReference>
<proteinExistence type="predicted"/>
<sequence length="45" mass="5042">MPFFWYLLQHLLLGLIQFAVQELSQAVIAGGVFILTIGVTFLFSV</sequence>
<gene>
    <name evidence="2" type="ORF">T190115A13A_20271</name>
</gene>
<accession>A0ABM9PMR9</accession>
<dbReference type="Proteomes" id="UP001497602">
    <property type="component" value="Unassembled WGS sequence"/>
</dbReference>
<evidence type="ECO:0000313" key="3">
    <source>
        <dbReference type="Proteomes" id="UP001497602"/>
    </source>
</evidence>
<comment type="caution">
    <text evidence="2">The sequence shown here is derived from an EMBL/GenBank/DDBJ whole genome shotgun (WGS) entry which is preliminary data.</text>
</comment>
<organism evidence="2 3">
    <name type="scientific">Tenacibaculum vairaonense</name>
    <dbReference type="NCBI Taxonomy" id="3137860"/>
    <lineage>
        <taxon>Bacteria</taxon>
        <taxon>Pseudomonadati</taxon>
        <taxon>Bacteroidota</taxon>
        <taxon>Flavobacteriia</taxon>
        <taxon>Flavobacteriales</taxon>
        <taxon>Flavobacteriaceae</taxon>
        <taxon>Tenacibaculum</taxon>
    </lineage>
</organism>
<reference evidence="2 3" key="1">
    <citation type="submission" date="2024-05" db="EMBL/GenBank/DDBJ databases">
        <authorList>
            <person name="Duchaud E."/>
        </authorList>
    </citation>
    <scope>NUCLEOTIDE SEQUENCE [LARGE SCALE GENOMIC DNA]</scope>
    <source>
        <strain evidence="2">Ena-SAMPLE-TAB-13-05-2024-13:56:06:370-140305</strain>
    </source>
</reference>
<name>A0ABM9PMR9_9FLAO</name>
<evidence type="ECO:0000313" key="2">
    <source>
        <dbReference type="EMBL" id="CAL2106991.1"/>
    </source>
</evidence>
<keyword evidence="1" id="KW-1133">Transmembrane helix</keyword>